<dbReference type="GeneID" id="90984755"/>
<dbReference type="Pfam" id="PF01464">
    <property type="entry name" value="SLT"/>
    <property type="match status" value="1"/>
</dbReference>
<dbReference type="RefSeq" id="WP_051682525.1">
    <property type="nucleotide sequence ID" value="NZ_JMKI01000004.1"/>
</dbReference>
<dbReference type="AlphaFoldDB" id="A0A073IUX3"/>
<keyword evidence="4" id="KW-1185">Reference proteome</keyword>
<gene>
    <name evidence="3" type="ORF">EH55_08780</name>
</gene>
<protein>
    <recommendedName>
        <fullName evidence="2">Transglycosylase SLT domain-containing protein</fullName>
    </recommendedName>
</protein>
<dbReference type="Gene3D" id="1.10.530.10">
    <property type="match status" value="1"/>
</dbReference>
<evidence type="ECO:0000313" key="3">
    <source>
        <dbReference type="EMBL" id="KEJ93385.1"/>
    </source>
</evidence>
<feature type="region of interest" description="Disordered" evidence="1">
    <location>
        <begin position="309"/>
        <end position="329"/>
    </location>
</feature>
<dbReference type="PANTHER" id="PTHR37423">
    <property type="entry name" value="SOLUBLE LYTIC MUREIN TRANSGLYCOSYLASE-RELATED"/>
    <property type="match status" value="1"/>
</dbReference>
<dbReference type="STRING" id="2754.EH55_08780"/>
<feature type="domain" description="Transglycosylase SLT" evidence="2">
    <location>
        <begin position="163"/>
        <end position="269"/>
    </location>
</feature>
<dbReference type="InterPro" id="IPR008258">
    <property type="entry name" value="Transglycosylase_SLT_dom_1"/>
</dbReference>
<evidence type="ECO:0000313" key="4">
    <source>
        <dbReference type="Proteomes" id="UP000027665"/>
    </source>
</evidence>
<evidence type="ECO:0000256" key="1">
    <source>
        <dbReference type="SAM" id="MobiDB-lite"/>
    </source>
</evidence>
<dbReference type="eggNOG" id="COG0741">
    <property type="taxonomic scope" value="Bacteria"/>
</dbReference>
<organism evidence="3 4">
    <name type="scientific">Synergistes jonesii</name>
    <dbReference type="NCBI Taxonomy" id="2754"/>
    <lineage>
        <taxon>Bacteria</taxon>
        <taxon>Thermotogati</taxon>
        <taxon>Synergistota</taxon>
        <taxon>Synergistia</taxon>
        <taxon>Synergistales</taxon>
        <taxon>Synergistaceae</taxon>
        <taxon>Synergistes</taxon>
    </lineage>
</organism>
<evidence type="ECO:0000259" key="2">
    <source>
        <dbReference type="Pfam" id="PF01464"/>
    </source>
</evidence>
<proteinExistence type="predicted"/>
<dbReference type="EMBL" id="JMKI01000004">
    <property type="protein sequence ID" value="KEJ93385.1"/>
    <property type="molecule type" value="Genomic_DNA"/>
</dbReference>
<dbReference type="SUPFAM" id="SSF53955">
    <property type="entry name" value="Lysozyme-like"/>
    <property type="match status" value="1"/>
</dbReference>
<accession>A0A073IUX3</accession>
<comment type="caution">
    <text evidence="3">The sequence shown here is derived from an EMBL/GenBank/DDBJ whole genome shotgun (WGS) entry which is preliminary data.</text>
</comment>
<dbReference type="InterPro" id="IPR023346">
    <property type="entry name" value="Lysozyme-like_dom_sf"/>
</dbReference>
<dbReference type="PANTHER" id="PTHR37423:SF2">
    <property type="entry name" value="MEMBRANE-BOUND LYTIC MUREIN TRANSGLYCOSYLASE C"/>
    <property type="match status" value="1"/>
</dbReference>
<reference evidence="3 4" key="1">
    <citation type="submission" date="2014-04" db="EMBL/GenBank/DDBJ databases">
        <title>Draft Genome Sequence of Synergistes jonesii.</title>
        <authorList>
            <person name="Coil D.A."/>
            <person name="Eisen J.A."/>
            <person name="Holland-Moritz H.E."/>
        </authorList>
    </citation>
    <scope>NUCLEOTIDE SEQUENCE [LARGE SCALE GENOMIC DNA]</scope>
    <source>
        <strain evidence="3 4">78-1</strain>
    </source>
</reference>
<name>A0A073IUX3_9BACT</name>
<dbReference type="OrthoDB" id="9815002at2"/>
<sequence length="329" mass="36151">MHAIPSGVKVCPNKIAQNAESRKRDKKTRGSSSSCAPLLCAMLLCLAAAFCAARQCGGEKWARGWRAWRAGDAATAAKEWSSRPLSAPFNTGAPRIYYWKIRALEKLGREKEAATTASMMALRFPLDFYSIALAHEGHYPFLTRAVFEACGNSSYPRRWEKEISAASAKTGVSKNILFAMVRQESNFNERAVSRSGAVGLMQLMPPTAREAASRLKNDGLSLSNPAHNIMLGASHFAHLNERFAGRLPMALAAYNAGAGSVSSWALYAGSWVEWIEEIPYRETRVYVRSVLKNYEIYIATDEENGGEERSFFAAGRPPAGNKMAALKEK</sequence>
<dbReference type="CDD" id="cd13401">
    <property type="entry name" value="Slt70-like"/>
    <property type="match status" value="1"/>
</dbReference>
<dbReference type="Proteomes" id="UP000027665">
    <property type="component" value="Unassembled WGS sequence"/>
</dbReference>